<accession>A0A7V8FPG9</accession>
<evidence type="ECO:0000256" key="9">
    <source>
        <dbReference type="ARBA" id="ARBA00022842"/>
    </source>
</evidence>
<evidence type="ECO:0000256" key="6">
    <source>
        <dbReference type="ARBA" id="ARBA00022723"/>
    </source>
</evidence>
<dbReference type="EMBL" id="WNDQ01000019">
    <property type="protein sequence ID" value="KAF1021660.1"/>
    <property type="molecule type" value="Genomic_DNA"/>
</dbReference>
<dbReference type="Pfam" id="PF02367">
    <property type="entry name" value="TsaE"/>
    <property type="match status" value="1"/>
</dbReference>
<organism evidence="11 12">
    <name type="scientific">Paracidovorax wautersii</name>
    <dbReference type="NCBI Taxonomy" id="1177982"/>
    <lineage>
        <taxon>Bacteria</taxon>
        <taxon>Pseudomonadati</taxon>
        <taxon>Pseudomonadota</taxon>
        <taxon>Betaproteobacteria</taxon>
        <taxon>Burkholderiales</taxon>
        <taxon>Comamonadaceae</taxon>
        <taxon>Paracidovorax</taxon>
    </lineage>
</organism>
<dbReference type="PANTHER" id="PTHR33540">
    <property type="entry name" value="TRNA THREONYLCARBAMOYLADENOSINE BIOSYNTHESIS PROTEIN TSAE"/>
    <property type="match status" value="1"/>
</dbReference>
<dbReference type="SUPFAM" id="SSF52540">
    <property type="entry name" value="P-loop containing nucleoside triphosphate hydrolases"/>
    <property type="match status" value="1"/>
</dbReference>
<sequence length="223" mass="24106">MVAGRQPRQQWLFRLTQVDISHADLGKSQLTTPSLYLRDQLNTIQNHAAIVETGADAALAAPASLTLAWRDEAATESFAQSLAGLMASQPELGNVYIALRGDLGAGKTTFVRHLLRALGVAGRIKSPTYAVVEPHQGTALAIWHFDFYRFNDPREWEDAGFRELFASTGLKIAEWPDKAAGHVPAADLALQIQAMTDDTRTVHITAHTASGQALLRALAKAGA</sequence>
<dbReference type="InterPro" id="IPR003442">
    <property type="entry name" value="T6A_TsaE"/>
</dbReference>
<evidence type="ECO:0000256" key="4">
    <source>
        <dbReference type="ARBA" id="ARBA00022490"/>
    </source>
</evidence>
<comment type="caution">
    <text evidence="11">The sequence shown here is derived from an EMBL/GenBank/DDBJ whole genome shotgun (WGS) entry which is preliminary data.</text>
</comment>
<evidence type="ECO:0000313" key="12">
    <source>
        <dbReference type="Proteomes" id="UP000461670"/>
    </source>
</evidence>
<keyword evidence="8" id="KW-0067">ATP-binding</keyword>
<dbReference type="Gene3D" id="3.40.50.300">
    <property type="entry name" value="P-loop containing nucleotide triphosphate hydrolases"/>
    <property type="match status" value="1"/>
</dbReference>
<evidence type="ECO:0000313" key="11">
    <source>
        <dbReference type="EMBL" id="KAF1021660.1"/>
    </source>
</evidence>
<gene>
    <name evidence="11" type="primary">tsaE</name>
    <name evidence="11" type="ORF">GAK30_01720</name>
</gene>
<dbReference type="AlphaFoldDB" id="A0A7V8FPG9"/>
<keyword evidence="4" id="KW-0963">Cytoplasm</keyword>
<evidence type="ECO:0000256" key="3">
    <source>
        <dbReference type="ARBA" id="ARBA00019010"/>
    </source>
</evidence>
<dbReference type="GO" id="GO:0002949">
    <property type="term" value="P:tRNA threonylcarbamoyladenosine modification"/>
    <property type="evidence" value="ECO:0007669"/>
    <property type="project" value="InterPro"/>
</dbReference>
<proteinExistence type="inferred from homology"/>
<evidence type="ECO:0000256" key="10">
    <source>
        <dbReference type="ARBA" id="ARBA00032441"/>
    </source>
</evidence>
<dbReference type="PANTHER" id="PTHR33540:SF2">
    <property type="entry name" value="TRNA THREONYLCARBAMOYLADENOSINE BIOSYNTHESIS PROTEIN TSAE"/>
    <property type="match status" value="1"/>
</dbReference>
<evidence type="ECO:0000256" key="8">
    <source>
        <dbReference type="ARBA" id="ARBA00022840"/>
    </source>
</evidence>
<reference evidence="12" key="1">
    <citation type="journal article" date="2020" name="MBio">
        <title>Horizontal gene transfer to a defensive symbiont with a reduced genome amongst a multipartite beetle microbiome.</title>
        <authorList>
            <person name="Waterworth S.C."/>
            <person name="Florez L.V."/>
            <person name="Rees E.R."/>
            <person name="Hertweck C."/>
            <person name="Kaltenpoth M."/>
            <person name="Kwan J.C."/>
        </authorList>
    </citation>
    <scope>NUCLEOTIDE SEQUENCE [LARGE SCALE GENOMIC DNA]</scope>
</reference>
<keyword evidence="6" id="KW-0479">Metal-binding</keyword>
<evidence type="ECO:0000256" key="2">
    <source>
        <dbReference type="ARBA" id="ARBA00007599"/>
    </source>
</evidence>
<dbReference type="Proteomes" id="UP000461670">
    <property type="component" value="Unassembled WGS sequence"/>
</dbReference>
<dbReference type="InterPro" id="IPR027417">
    <property type="entry name" value="P-loop_NTPase"/>
</dbReference>
<name>A0A7V8FPG9_9BURK</name>
<evidence type="ECO:0000256" key="1">
    <source>
        <dbReference type="ARBA" id="ARBA00004496"/>
    </source>
</evidence>
<comment type="subcellular location">
    <subcellularLocation>
        <location evidence="1">Cytoplasm</location>
    </subcellularLocation>
</comment>
<dbReference type="NCBIfam" id="TIGR00150">
    <property type="entry name" value="T6A_YjeE"/>
    <property type="match status" value="1"/>
</dbReference>
<dbReference type="GO" id="GO:0005737">
    <property type="term" value="C:cytoplasm"/>
    <property type="evidence" value="ECO:0007669"/>
    <property type="project" value="UniProtKB-SubCell"/>
</dbReference>
<dbReference type="GO" id="GO:0046872">
    <property type="term" value="F:metal ion binding"/>
    <property type="evidence" value="ECO:0007669"/>
    <property type="project" value="UniProtKB-KW"/>
</dbReference>
<protein>
    <recommendedName>
        <fullName evidence="3">tRNA threonylcarbamoyladenosine biosynthesis protein TsaE</fullName>
    </recommendedName>
    <alternativeName>
        <fullName evidence="10">t(6)A37 threonylcarbamoyladenosine biosynthesis protein TsaE</fullName>
    </alternativeName>
</protein>
<evidence type="ECO:0000256" key="5">
    <source>
        <dbReference type="ARBA" id="ARBA00022694"/>
    </source>
</evidence>
<evidence type="ECO:0000256" key="7">
    <source>
        <dbReference type="ARBA" id="ARBA00022741"/>
    </source>
</evidence>
<dbReference type="GO" id="GO:0005524">
    <property type="term" value="F:ATP binding"/>
    <property type="evidence" value="ECO:0007669"/>
    <property type="project" value="UniProtKB-KW"/>
</dbReference>
<keyword evidence="9" id="KW-0460">Magnesium</keyword>
<keyword evidence="7" id="KW-0547">Nucleotide-binding</keyword>
<keyword evidence="5" id="KW-0819">tRNA processing</keyword>
<comment type="similarity">
    <text evidence="2">Belongs to the TsaE family.</text>
</comment>